<evidence type="ECO:0000259" key="1">
    <source>
        <dbReference type="PROSITE" id="PS50097"/>
    </source>
</evidence>
<accession>A0A4S4KVY6</accession>
<dbReference type="PROSITE" id="PS50097">
    <property type="entry name" value="BTB"/>
    <property type="match status" value="1"/>
</dbReference>
<dbReference type="OrthoDB" id="6359816at2759"/>
<gene>
    <name evidence="2" type="ORF">EW145_g6628</name>
</gene>
<comment type="caution">
    <text evidence="2">The sequence shown here is derived from an EMBL/GenBank/DDBJ whole genome shotgun (WGS) entry which is preliminary data.</text>
</comment>
<sequence>MAFMSWQIGTGGVLLPAPSLSGTRSAYGQRSAAKSRPALANVFSLRPLSRSPERILSSSRPGPSFDVAASPSGSVDTIILKSADDANFRVSKHVLGQVSSIFRRLFSDGTPQSLHSPEPRRESSRTGVVCFSKEVSTDGLFIVQLTEDGKTLDALLHLLYHGISLPPENRSQSRRSIDDIKPVLLSALKYDMSSIADDLLASIQSDLSLPMADETDTFALRLYALACDLRRPKLAQLAAYASLRGQISEAYFPELETLPSIHYFHLLKYHHQASVAICNFFHPTDGSRGISLPAPYADLIRCSSCSRTFGRNMTAMAAWWECYVSRAADVVREAPRSQLIFSSEFMADMFEEAERCKGDCRVHVHARWLALSLILKDMIERTLSKIKLG</sequence>
<proteinExistence type="predicted"/>
<dbReference type="EMBL" id="SGPK01000522">
    <property type="protein sequence ID" value="THH02986.1"/>
    <property type="molecule type" value="Genomic_DNA"/>
</dbReference>
<evidence type="ECO:0000313" key="3">
    <source>
        <dbReference type="Proteomes" id="UP000308199"/>
    </source>
</evidence>
<dbReference type="SMART" id="SM00225">
    <property type="entry name" value="BTB"/>
    <property type="match status" value="1"/>
</dbReference>
<dbReference type="Gene3D" id="3.30.710.10">
    <property type="entry name" value="Potassium Channel Kv1.1, Chain A"/>
    <property type="match status" value="1"/>
</dbReference>
<dbReference type="InterPro" id="IPR011333">
    <property type="entry name" value="SKP1/BTB/POZ_sf"/>
</dbReference>
<name>A0A4S4KVY6_9AGAM</name>
<reference evidence="2 3" key="1">
    <citation type="submission" date="2019-02" db="EMBL/GenBank/DDBJ databases">
        <title>Genome sequencing of the rare red list fungi Phellinidium pouzarii.</title>
        <authorList>
            <person name="Buettner E."/>
            <person name="Kellner H."/>
        </authorList>
    </citation>
    <scope>NUCLEOTIDE SEQUENCE [LARGE SCALE GENOMIC DNA]</scope>
    <source>
        <strain evidence="2 3">DSM 108285</strain>
    </source>
</reference>
<dbReference type="Proteomes" id="UP000308199">
    <property type="component" value="Unassembled WGS sequence"/>
</dbReference>
<organism evidence="2 3">
    <name type="scientific">Phellinidium pouzarii</name>
    <dbReference type="NCBI Taxonomy" id="167371"/>
    <lineage>
        <taxon>Eukaryota</taxon>
        <taxon>Fungi</taxon>
        <taxon>Dikarya</taxon>
        <taxon>Basidiomycota</taxon>
        <taxon>Agaricomycotina</taxon>
        <taxon>Agaricomycetes</taxon>
        <taxon>Hymenochaetales</taxon>
        <taxon>Hymenochaetaceae</taxon>
        <taxon>Phellinidium</taxon>
    </lineage>
</organism>
<evidence type="ECO:0000313" key="2">
    <source>
        <dbReference type="EMBL" id="THH02986.1"/>
    </source>
</evidence>
<dbReference type="InterPro" id="IPR000210">
    <property type="entry name" value="BTB/POZ_dom"/>
</dbReference>
<keyword evidence="3" id="KW-1185">Reference proteome</keyword>
<feature type="domain" description="BTB" evidence="1">
    <location>
        <begin position="75"/>
        <end position="168"/>
    </location>
</feature>
<dbReference type="AlphaFoldDB" id="A0A4S4KVY6"/>
<protein>
    <recommendedName>
        <fullName evidence="1">BTB domain-containing protein</fullName>
    </recommendedName>
</protein>